<dbReference type="PROSITE" id="PS50853">
    <property type="entry name" value="FN3"/>
    <property type="match status" value="1"/>
</dbReference>
<protein>
    <submittedName>
        <fullName evidence="25">FYN protein</fullName>
    </submittedName>
</protein>
<dbReference type="SUPFAM" id="SSF55550">
    <property type="entry name" value="SH2 domain"/>
    <property type="match status" value="1"/>
</dbReference>
<feature type="domain" description="SAM" evidence="23">
    <location>
        <begin position="470"/>
        <end position="539"/>
    </location>
</feature>
<dbReference type="SUPFAM" id="SSF49265">
    <property type="entry name" value="Fibronectin type III"/>
    <property type="match status" value="1"/>
</dbReference>
<dbReference type="Gene3D" id="1.10.150.50">
    <property type="entry name" value="Transcription Factor, Ets-1"/>
    <property type="match status" value="1"/>
</dbReference>
<dbReference type="PROSITE" id="PS50011">
    <property type="entry name" value="PROTEIN_KINASE_DOM"/>
    <property type="match status" value="1"/>
</dbReference>
<evidence type="ECO:0000256" key="9">
    <source>
        <dbReference type="ARBA" id="ARBA00022999"/>
    </source>
</evidence>
<reference evidence="25" key="1">
    <citation type="submission" date="2022-01" db="EMBL/GenBank/DDBJ databases">
        <authorList>
            <person name="Braso-Vives M."/>
        </authorList>
    </citation>
    <scope>NUCLEOTIDE SEQUENCE</scope>
</reference>
<dbReference type="PROSITE" id="PS50001">
    <property type="entry name" value="SH2"/>
    <property type="match status" value="1"/>
</dbReference>
<feature type="compositionally biased region" description="Basic and acidic residues" evidence="17">
    <location>
        <begin position="136"/>
        <end position="159"/>
    </location>
</feature>
<accession>A0A8K0ESP6</accession>
<dbReference type="InterPro" id="IPR036860">
    <property type="entry name" value="SH2_dom_sf"/>
</dbReference>
<dbReference type="InterPro" id="IPR011993">
    <property type="entry name" value="PH-like_dom_sf"/>
</dbReference>
<evidence type="ECO:0000256" key="15">
    <source>
        <dbReference type="PROSITE-ProRule" id="PRU00192"/>
    </source>
</evidence>
<dbReference type="InterPro" id="IPR001660">
    <property type="entry name" value="SAM"/>
</dbReference>
<feature type="domain" description="PH" evidence="20">
    <location>
        <begin position="947"/>
        <end position="1084"/>
    </location>
</feature>
<dbReference type="SUPFAM" id="SSF47769">
    <property type="entry name" value="SAM/Pointed domain"/>
    <property type="match status" value="1"/>
</dbReference>
<gene>
    <name evidence="25" type="primary">FYN</name>
    <name evidence="25" type="ORF">BLAG_LOCUS19088</name>
</gene>
<dbReference type="SMART" id="SM00454">
    <property type="entry name" value="SAM"/>
    <property type="match status" value="1"/>
</dbReference>
<dbReference type="SUPFAM" id="SSF48065">
    <property type="entry name" value="DBL homology domain (DH-domain)"/>
    <property type="match status" value="1"/>
</dbReference>
<dbReference type="InterPro" id="IPR000719">
    <property type="entry name" value="Prot_kinase_dom"/>
</dbReference>
<dbReference type="SMART" id="SM00219">
    <property type="entry name" value="TyrKc"/>
    <property type="match status" value="1"/>
</dbReference>
<keyword evidence="8" id="KW-1133">Transmembrane helix</keyword>
<dbReference type="InterPro" id="IPR000219">
    <property type="entry name" value="DH_dom"/>
</dbReference>
<evidence type="ECO:0000256" key="17">
    <source>
        <dbReference type="SAM" id="MobiDB-lite"/>
    </source>
</evidence>
<dbReference type="PANTHER" id="PTHR12845">
    <property type="entry name" value="GUANINE NUCLEOTIDE EXCHANGE FACTOR"/>
    <property type="match status" value="1"/>
</dbReference>
<dbReference type="CDD" id="cd00063">
    <property type="entry name" value="FN3"/>
    <property type="match status" value="1"/>
</dbReference>
<dbReference type="InterPro" id="IPR001452">
    <property type="entry name" value="SH3_domain"/>
</dbReference>
<dbReference type="SUPFAM" id="SSF56112">
    <property type="entry name" value="Protein kinase-like (PK-like)"/>
    <property type="match status" value="1"/>
</dbReference>
<evidence type="ECO:0000259" key="19">
    <source>
        <dbReference type="PROSITE" id="PS50002"/>
    </source>
</evidence>
<keyword evidence="7 16" id="KW-0067">ATP-binding</keyword>
<evidence type="ECO:0000256" key="13">
    <source>
        <dbReference type="ARBA" id="ARBA00051245"/>
    </source>
</evidence>
<dbReference type="Proteomes" id="UP000838412">
    <property type="component" value="Chromosome 5"/>
</dbReference>
<comment type="catalytic activity">
    <reaction evidence="13">
        <text>L-tyrosyl-[protein] + ATP = O-phospho-L-tyrosyl-[protein] + ADP + H(+)</text>
        <dbReference type="Rhea" id="RHEA:10596"/>
        <dbReference type="Rhea" id="RHEA-COMP:10136"/>
        <dbReference type="Rhea" id="RHEA-COMP:20101"/>
        <dbReference type="ChEBI" id="CHEBI:15378"/>
        <dbReference type="ChEBI" id="CHEBI:30616"/>
        <dbReference type="ChEBI" id="CHEBI:46858"/>
        <dbReference type="ChEBI" id="CHEBI:61978"/>
        <dbReference type="ChEBI" id="CHEBI:456216"/>
        <dbReference type="EC" id="2.7.10.2"/>
    </reaction>
</comment>
<feature type="domain" description="SH3" evidence="19">
    <location>
        <begin position="1095"/>
        <end position="1156"/>
    </location>
</feature>
<evidence type="ECO:0000313" key="26">
    <source>
        <dbReference type="Proteomes" id="UP000838412"/>
    </source>
</evidence>
<dbReference type="Gene3D" id="1.10.510.10">
    <property type="entry name" value="Transferase(Phosphotransferase) domain 1"/>
    <property type="match status" value="1"/>
</dbReference>
<keyword evidence="4" id="KW-0812">Transmembrane</keyword>
<dbReference type="CDD" id="cd09487">
    <property type="entry name" value="SAM_superfamily"/>
    <property type="match status" value="1"/>
</dbReference>
<keyword evidence="10" id="KW-0472">Membrane</keyword>
<dbReference type="Pfam" id="PF00017">
    <property type="entry name" value="SH2"/>
    <property type="match status" value="1"/>
</dbReference>
<evidence type="ECO:0000256" key="14">
    <source>
        <dbReference type="PROSITE-ProRule" id="PRU00191"/>
    </source>
</evidence>
<organism evidence="25 26">
    <name type="scientific">Branchiostoma lanceolatum</name>
    <name type="common">Common lancelet</name>
    <name type="synonym">Amphioxus lanceolatum</name>
    <dbReference type="NCBI Taxonomy" id="7740"/>
    <lineage>
        <taxon>Eukaryota</taxon>
        <taxon>Metazoa</taxon>
        <taxon>Chordata</taxon>
        <taxon>Cephalochordata</taxon>
        <taxon>Leptocardii</taxon>
        <taxon>Amphioxiformes</taxon>
        <taxon>Branchiostomatidae</taxon>
        <taxon>Branchiostoma</taxon>
    </lineage>
</organism>
<keyword evidence="5 16" id="KW-0547">Nucleotide-binding</keyword>
<evidence type="ECO:0000256" key="10">
    <source>
        <dbReference type="ARBA" id="ARBA00023136"/>
    </source>
</evidence>
<feature type="domain" description="SH3" evidence="19">
    <location>
        <begin position="1177"/>
        <end position="1238"/>
    </location>
</feature>
<keyword evidence="11" id="KW-0829">Tyrosine-protein kinase</keyword>
<keyword evidence="12" id="KW-0675">Receptor</keyword>
<dbReference type="SUPFAM" id="SSF50044">
    <property type="entry name" value="SH3-domain"/>
    <property type="match status" value="1"/>
</dbReference>
<dbReference type="InterPro" id="IPR036116">
    <property type="entry name" value="FN3_sf"/>
</dbReference>
<dbReference type="InterPro" id="IPR017441">
    <property type="entry name" value="Protein_kinase_ATP_BS"/>
</dbReference>
<evidence type="ECO:0000256" key="6">
    <source>
        <dbReference type="ARBA" id="ARBA00022777"/>
    </source>
</evidence>
<dbReference type="InterPro" id="IPR020635">
    <property type="entry name" value="Tyr_kinase_cat_dom"/>
</dbReference>
<keyword evidence="9 14" id="KW-0727">SH2 domain</keyword>
<evidence type="ECO:0000256" key="1">
    <source>
        <dbReference type="ARBA" id="ARBA00004167"/>
    </source>
</evidence>
<dbReference type="Gene3D" id="2.30.29.30">
    <property type="entry name" value="Pleckstrin-homology domain (PH domain)/Phosphotyrosine-binding domain (PTB)"/>
    <property type="match status" value="1"/>
</dbReference>
<feature type="compositionally biased region" description="Polar residues" evidence="17">
    <location>
        <begin position="1"/>
        <end position="14"/>
    </location>
</feature>
<dbReference type="Pfam" id="PF07714">
    <property type="entry name" value="PK_Tyr_Ser-Thr"/>
    <property type="match status" value="1"/>
</dbReference>
<evidence type="ECO:0000256" key="8">
    <source>
        <dbReference type="ARBA" id="ARBA00022989"/>
    </source>
</evidence>
<feature type="compositionally biased region" description="Polar residues" evidence="17">
    <location>
        <begin position="180"/>
        <end position="198"/>
    </location>
</feature>
<dbReference type="GO" id="GO:0004715">
    <property type="term" value="F:non-membrane spanning protein tyrosine kinase activity"/>
    <property type="evidence" value="ECO:0007669"/>
    <property type="project" value="UniProtKB-EC"/>
</dbReference>
<comment type="subcellular location">
    <subcellularLocation>
        <location evidence="1">Membrane</location>
        <topology evidence="1">Single-pass membrane protein</topology>
    </subcellularLocation>
</comment>
<dbReference type="SUPFAM" id="SSF50729">
    <property type="entry name" value="PH domain-like"/>
    <property type="match status" value="1"/>
</dbReference>
<feature type="compositionally biased region" description="Polar residues" evidence="17">
    <location>
        <begin position="650"/>
        <end position="661"/>
    </location>
</feature>
<dbReference type="Gene3D" id="1.20.900.10">
    <property type="entry name" value="Dbl homology (DH) domain"/>
    <property type="match status" value="1"/>
</dbReference>
<dbReference type="Pfam" id="PF07647">
    <property type="entry name" value="SAM_2"/>
    <property type="match status" value="1"/>
</dbReference>
<evidence type="ECO:0000256" key="2">
    <source>
        <dbReference type="ARBA" id="ARBA00022443"/>
    </source>
</evidence>
<proteinExistence type="predicted"/>
<keyword evidence="6" id="KW-0418">Kinase</keyword>
<dbReference type="InterPro" id="IPR035899">
    <property type="entry name" value="DBL_dom_sf"/>
</dbReference>
<dbReference type="FunFam" id="1.10.510.10:FF:001900">
    <property type="entry name" value="Uncharacterized protein"/>
    <property type="match status" value="1"/>
</dbReference>
<dbReference type="PROSITE" id="PS00107">
    <property type="entry name" value="PROTEIN_KINASE_ATP"/>
    <property type="match status" value="1"/>
</dbReference>
<dbReference type="PROSITE" id="PS50105">
    <property type="entry name" value="SAM_DOMAIN"/>
    <property type="match status" value="1"/>
</dbReference>
<dbReference type="InterPro" id="IPR011009">
    <property type="entry name" value="Kinase-like_dom_sf"/>
</dbReference>
<dbReference type="GO" id="GO:0005737">
    <property type="term" value="C:cytoplasm"/>
    <property type="evidence" value="ECO:0007669"/>
    <property type="project" value="UniProtKB-ARBA"/>
</dbReference>
<evidence type="ECO:0000256" key="4">
    <source>
        <dbReference type="ARBA" id="ARBA00022692"/>
    </source>
</evidence>
<evidence type="ECO:0000259" key="23">
    <source>
        <dbReference type="PROSITE" id="PS50105"/>
    </source>
</evidence>
<dbReference type="PRINTS" id="PR00109">
    <property type="entry name" value="TYRKINASE"/>
</dbReference>
<evidence type="ECO:0000256" key="12">
    <source>
        <dbReference type="ARBA" id="ARBA00023170"/>
    </source>
</evidence>
<dbReference type="EMBL" id="OV696690">
    <property type="protein sequence ID" value="CAH1264897.1"/>
    <property type="molecule type" value="Genomic_DNA"/>
</dbReference>
<dbReference type="InterPro" id="IPR008266">
    <property type="entry name" value="Tyr_kinase_AS"/>
</dbReference>
<dbReference type="SMART" id="SM00326">
    <property type="entry name" value="SH3"/>
    <property type="match status" value="2"/>
</dbReference>
<feature type="domain" description="Protein kinase" evidence="22">
    <location>
        <begin position="1364"/>
        <end position="1618"/>
    </location>
</feature>
<name>A0A8K0ESP6_BRALA</name>
<dbReference type="Pfam" id="PF00018">
    <property type="entry name" value="SH3_1"/>
    <property type="match status" value="1"/>
</dbReference>
<keyword evidence="26" id="KW-1185">Reference proteome</keyword>
<dbReference type="InterPro" id="IPR013783">
    <property type="entry name" value="Ig-like_fold"/>
</dbReference>
<dbReference type="PANTHER" id="PTHR12845:SF5">
    <property type="entry name" value="EPHEXIN, ISOFORM D"/>
    <property type="match status" value="1"/>
</dbReference>
<dbReference type="Pfam" id="PF07653">
    <property type="entry name" value="SH3_2"/>
    <property type="match status" value="1"/>
</dbReference>
<sequence length="1623" mass="185944">MYTHQTAHYTTIPNMASPRGKGDSGQFDFESWCRANRIHDRIVAFLRREELMTPKLLFRLTSEDKVMLSQEGGGVQQRDIDRLETAIDQLFHEGHRKSSAGFSPTHLSALDKLRTQSESGEVRGGITKTKATTLPDKQRSDIGEDRHPTATAFDRDVVARRTFPPLDNRNRYSLRPETMSKPTDSGSPVISSEKSSWSRGRVPPNTEGRVDRMRALFSTENTASSRLKTFEELKVSPTKTPTRSEDLNRSGKRSSFVPLKDHVSKRFPYLTDESTKRHSMPLERTFEETGTGNEASDKPHTSIILQPEHPKSSLSSRLDYSVTKSESDILKHESSIMTSAIPEERQSPVYKNMPSDWLYDFPKPMRDRTDRFKRSDVFQRSLPPTPISSGKEDFLKITSKQVAGIDEEIDHPTLEPDDMTLSKELETEWFQRAHLLRNTAPMPARSPATVARRGIEPHGLPLVSKPLDHWSPSEVRQYFEADPQEDVRRHASLFEKNSVSGWDLVSKDDLDGFLKTELKITNAGHRRKIQRRISTLQRRQVLRPGAVPSPVAEPKNLTIVYNDGRKVTATWKPPRHKIDGYVVTVTELYEPYTELVMKRLNHPEDTSITCEGLQPKTHYVIRVVALCRDEESEPLSQPFRTSEELHGDSSPRTVKRSASINNQSHYMTPAPLYHVYQTERIPILVKSDTQGPPTLTWMSSSTPTWDKFPQVIQSGIKYRLTPKQRQLQEAMFEVLSSEESFIKSMYVLGEHFLRNLEKKNVAGGQALTLISVHVAHVINASRAFLSDLQARVREQAPVVSDVCDIILRHASKRFQEPYVTYCRNMHYHSKALIGLMEAEKSFCDDVRQLETDPQCGNLPMTAFLLTPMQRVTRFPLLVERILTFRDVNSEYFETAEQARQTTKDLAVRCNQAAYKEQQAMELEELVVNKLRLAKCKPPFSLLDKSRWIVKQGELIWVRDKGPNTHRYVILLSDCLLIAKKLHKRGSEATYELVNYCMRNRLDVEEVNKVYDDSENSSSSDRSEGGKRRLSSFLQNLYFFKPKPTYKLRVTLHEDSSGQHQEMVFSLKTESELTRWVEALQYSAADPQGGKIYPDWDCPMTVVTKSRNAAQPDELSLERGDIVRVLRKMHDGMWHGETIHDGRQGWFPHICVEEVKDSDHYKAKQLRQKHGSSPEKDVKEYTYVALFDLEPEFPTALRLQKDQKVEILDFRDDEWYQARLLDTLEVGLVPAGYVAPMDDLQREEWYLGSMDRKDADALLRARTCGVGTYLVRETQSTKGSHVYTISVKNKDKEGREVIRRFKVERTKHSKLRVSKEQEYDTLQELMKDLIEKGSIAGCPLDQPCPKPKPQIKDFKGRWEVSRERIKLGKKLGQGQFGDVVEGFWNGDADETAVKVAVKTTRAGSTVSTFLQEAEMMMRLYHPNLVQLYGVCSEKDPVLIITEFMANGSLEKYLRHGQGCSFTLMELANIAVQVSDGMAYLEENNIVHRDLRAANVLVGEDSVCKVADFGLARIDHYKASSAQFPIRWTAIESIQTHEFTVQSDVWSFGILLTEILSKGKVPYMGWDNTQVLQRVMQGYRMPRESSWPESLYQLMRKCWDKEPGKRPSFGTLRETLRDFIVNARD</sequence>
<feature type="binding site" evidence="16">
    <location>
        <position position="1397"/>
    </location>
    <ligand>
        <name>ATP</name>
        <dbReference type="ChEBI" id="CHEBI:30616"/>
    </ligand>
</feature>
<dbReference type="GO" id="GO:0016020">
    <property type="term" value="C:membrane"/>
    <property type="evidence" value="ECO:0007669"/>
    <property type="project" value="UniProtKB-SubCell"/>
</dbReference>
<dbReference type="PROSITE" id="PS00109">
    <property type="entry name" value="PROTEIN_KINASE_TYR"/>
    <property type="match status" value="1"/>
</dbReference>
<dbReference type="InterPro" id="IPR013761">
    <property type="entry name" value="SAM/pointed_sf"/>
</dbReference>
<dbReference type="PROSITE" id="PS50003">
    <property type="entry name" value="PH_DOMAIN"/>
    <property type="match status" value="1"/>
</dbReference>
<feature type="region of interest" description="Disordered" evidence="17">
    <location>
        <begin position="633"/>
        <end position="661"/>
    </location>
</feature>
<dbReference type="CDD" id="cd00160">
    <property type="entry name" value="RhoGEF"/>
    <property type="match status" value="1"/>
</dbReference>
<dbReference type="FunFam" id="3.30.200.20:FF:000053">
    <property type="entry name" value="Tyrosine-protein kinase"/>
    <property type="match status" value="1"/>
</dbReference>
<evidence type="ECO:0000256" key="3">
    <source>
        <dbReference type="ARBA" id="ARBA00022679"/>
    </source>
</evidence>
<feature type="domain" description="Fibronectin type-III" evidence="24">
    <location>
        <begin position="553"/>
        <end position="644"/>
    </location>
</feature>
<dbReference type="GO" id="GO:0005524">
    <property type="term" value="F:ATP binding"/>
    <property type="evidence" value="ECO:0007669"/>
    <property type="project" value="UniProtKB-UniRule"/>
</dbReference>
<dbReference type="GO" id="GO:0005085">
    <property type="term" value="F:guanyl-nucleotide exchange factor activity"/>
    <property type="evidence" value="ECO:0007669"/>
    <property type="project" value="InterPro"/>
</dbReference>
<dbReference type="InterPro" id="IPR001245">
    <property type="entry name" value="Ser-Thr/Tyr_kinase_cat_dom"/>
</dbReference>
<dbReference type="InterPro" id="IPR047271">
    <property type="entry name" value="Ephexin-like"/>
</dbReference>
<dbReference type="Gene3D" id="2.60.40.10">
    <property type="entry name" value="Immunoglobulins"/>
    <property type="match status" value="1"/>
</dbReference>
<dbReference type="Pfam" id="PF00041">
    <property type="entry name" value="fn3"/>
    <property type="match status" value="1"/>
</dbReference>
<evidence type="ECO:0000259" key="21">
    <source>
        <dbReference type="PROSITE" id="PS50010"/>
    </source>
</evidence>
<feature type="domain" description="SH2" evidence="18">
    <location>
        <begin position="1244"/>
        <end position="1343"/>
    </location>
</feature>
<evidence type="ECO:0000256" key="5">
    <source>
        <dbReference type="ARBA" id="ARBA00022741"/>
    </source>
</evidence>
<evidence type="ECO:0000256" key="16">
    <source>
        <dbReference type="PROSITE-ProRule" id="PRU10141"/>
    </source>
</evidence>
<feature type="region of interest" description="Disordered" evidence="17">
    <location>
        <begin position="234"/>
        <end position="253"/>
    </location>
</feature>
<dbReference type="OrthoDB" id="1668230at2759"/>
<keyword evidence="2 15" id="KW-0728">SH3 domain</keyword>
<evidence type="ECO:0000256" key="7">
    <source>
        <dbReference type="ARBA" id="ARBA00022840"/>
    </source>
</evidence>
<evidence type="ECO:0000259" key="18">
    <source>
        <dbReference type="PROSITE" id="PS50001"/>
    </source>
</evidence>
<dbReference type="InterPro" id="IPR003961">
    <property type="entry name" value="FN3_dom"/>
</dbReference>
<dbReference type="Gene3D" id="2.30.30.40">
    <property type="entry name" value="SH3 Domains"/>
    <property type="match status" value="2"/>
</dbReference>
<dbReference type="SMART" id="SM00233">
    <property type="entry name" value="PH"/>
    <property type="match status" value="1"/>
</dbReference>
<dbReference type="InterPro" id="IPR000980">
    <property type="entry name" value="SH2"/>
</dbReference>
<evidence type="ECO:0000259" key="24">
    <source>
        <dbReference type="PROSITE" id="PS50853"/>
    </source>
</evidence>
<dbReference type="SMART" id="SM00252">
    <property type="entry name" value="SH2"/>
    <property type="match status" value="1"/>
</dbReference>
<feature type="region of interest" description="Disordered" evidence="17">
    <location>
        <begin position="1"/>
        <end position="22"/>
    </location>
</feature>
<dbReference type="PROSITE" id="PS50002">
    <property type="entry name" value="SH3"/>
    <property type="match status" value="2"/>
</dbReference>
<feature type="region of interest" description="Disordered" evidence="17">
    <location>
        <begin position="115"/>
        <end position="210"/>
    </location>
</feature>
<evidence type="ECO:0000256" key="11">
    <source>
        <dbReference type="ARBA" id="ARBA00023137"/>
    </source>
</evidence>
<dbReference type="SMART" id="SM00325">
    <property type="entry name" value="RhoGEF"/>
    <property type="match status" value="1"/>
</dbReference>
<feature type="domain" description="DH" evidence="21">
    <location>
        <begin position="726"/>
        <end position="912"/>
    </location>
</feature>
<evidence type="ECO:0000259" key="20">
    <source>
        <dbReference type="PROSITE" id="PS50003"/>
    </source>
</evidence>
<dbReference type="PROSITE" id="PS50010">
    <property type="entry name" value="DH_2"/>
    <property type="match status" value="1"/>
</dbReference>
<dbReference type="Gene3D" id="3.30.505.10">
    <property type="entry name" value="SH2 domain"/>
    <property type="match status" value="1"/>
</dbReference>
<evidence type="ECO:0000259" key="22">
    <source>
        <dbReference type="PROSITE" id="PS50011"/>
    </source>
</evidence>
<dbReference type="InterPro" id="IPR036028">
    <property type="entry name" value="SH3-like_dom_sf"/>
</dbReference>
<dbReference type="Pfam" id="PF00621">
    <property type="entry name" value="RhoGEF"/>
    <property type="match status" value="1"/>
</dbReference>
<dbReference type="SMART" id="SM00060">
    <property type="entry name" value="FN3"/>
    <property type="match status" value="1"/>
</dbReference>
<keyword evidence="3" id="KW-0808">Transferase</keyword>
<evidence type="ECO:0000313" key="25">
    <source>
        <dbReference type="EMBL" id="CAH1264897.1"/>
    </source>
</evidence>
<dbReference type="InterPro" id="IPR001849">
    <property type="entry name" value="PH_domain"/>
</dbReference>